<organism evidence="1 2">
    <name type="scientific">Jhaorihella thermophila</name>
    <dbReference type="NCBI Taxonomy" id="488547"/>
    <lineage>
        <taxon>Bacteria</taxon>
        <taxon>Pseudomonadati</taxon>
        <taxon>Pseudomonadota</taxon>
        <taxon>Alphaproteobacteria</taxon>
        <taxon>Rhodobacterales</taxon>
        <taxon>Paracoccaceae</taxon>
        <taxon>Jhaorihella</taxon>
    </lineage>
</organism>
<evidence type="ECO:0000313" key="2">
    <source>
        <dbReference type="Proteomes" id="UP000236742"/>
    </source>
</evidence>
<evidence type="ECO:0000313" key="1">
    <source>
        <dbReference type="EMBL" id="SEF39492.1"/>
    </source>
</evidence>
<proteinExistence type="predicted"/>
<dbReference type="EMBL" id="FNVD01000001">
    <property type="protein sequence ID" value="SEF39492.1"/>
    <property type="molecule type" value="Genomic_DNA"/>
</dbReference>
<keyword evidence="2" id="KW-1185">Reference proteome</keyword>
<accession>A0A1H5RMB6</accession>
<reference evidence="2" key="1">
    <citation type="submission" date="2016-10" db="EMBL/GenBank/DDBJ databases">
        <authorList>
            <person name="Varghese N."/>
            <person name="Submissions S."/>
        </authorList>
    </citation>
    <scope>NUCLEOTIDE SEQUENCE [LARGE SCALE GENOMIC DNA]</scope>
    <source>
        <strain evidence="2">DSM 23413</strain>
    </source>
</reference>
<protein>
    <submittedName>
        <fullName evidence="1">Uncharacterized protein</fullName>
    </submittedName>
</protein>
<name>A0A1H5RMB6_9RHOB</name>
<sequence length="158" mass="16429">MGVARLPLAFPALRPLDGKNLAGALAMNSVNSLCRTALVWIAAGMVACAPSASAEEVTGSSSAELAERNADLPHPAARFGFGQGSFIAAPIPFKSPLIGNGLALGGGYVFRSDEESKSSHLALGVSRPTMAVSAMAFRHRSRWSRTAGRPACFWATLT</sequence>
<dbReference type="Proteomes" id="UP000236742">
    <property type="component" value="Unassembled WGS sequence"/>
</dbReference>
<gene>
    <name evidence="1" type="ORF">SAMN05421751_10135</name>
</gene>
<dbReference type="AlphaFoldDB" id="A0A1H5RMB6"/>